<comment type="function">
    <text evidence="5 9">Has an important function as a repair enzyme for proteins that have been inactivated by oxidation. Catalyzes the reversible oxidation-reduction of methionine sulfoxide in proteins to methionine.</text>
</comment>
<evidence type="ECO:0000256" key="7">
    <source>
        <dbReference type="ARBA" id="ARBA00048488"/>
    </source>
</evidence>
<dbReference type="PANTHER" id="PTHR10173">
    <property type="entry name" value="METHIONINE SULFOXIDE REDUCTASE"/>
    <property type="match status" value="1"/>
</dbReference>
<dbReference type="FunFam" id="2.170.150.20:FF:000003">
    <property type="entry name" value="Peptide methionine sulfoxide reductase MsrB"/>
    <property type="match status" value="1"/>
</dbReference>
<evidence type="ECO:0000256" key="1">
    <source>
        <dbReference type="ARBA" id="ARBA00008076"/>
    </source>
</evidence>
<evidence type="ECO:0000256" key="4">
    <source>
        <dbReference type="ARBA" id="ARBA00023268"/>
    </source>
</evidence>
<evidence type="ECO:0000259" key="10">
    <source>
        <dbReference type="PROSITE" id="PS51790"/>
    </source>
</evidence>
<dbReference type="AlphaFoldDB" id="A0A1I4IBS3"/>
<reference evidence="11 12" key="1">
    <citation type="submission" date="2016-10" db="EMBL/GenBank/DDBJ databases">
        <authorList>
            <person name="de Groot N.N."/>
        </authorList>
    </citation>
    <scope>NUCLEOTIDE SEQUENCE [LARGE SCALE GENOMIC DNA]</scope>
    <source>
        <strain evidence="11 12">ATCC 51327</strain>
    </source>
</reference>
<comment type="similarity">
    <text evidence="9">Belongs to the MsrA Met sulfoxide reductase family.</text>
</comment>
<sequence length="406" mass="46322">MNYFLTFLTLSFIIFIYINPVSAFDYPNYDKRLANKEFKTATFSLGCFWGPDASFGALPGVIKTRVGYAGGTTTDPNYQIIGDQTETIQIDYDPAKISYQELLEKFFVSHNAYAEPYSSQYASKILYHNQSQQKAALAFKEKLETKTGQEIKTEIKPLKKFYLAENYHQKFRLQQHKEFKKYYLTQMSFNEFLNSPTITKLNAYLAGKGKEEWLLQNLNDLALTNHLAEQLLKINKIDPAACTNLCQTKPAAEVKLEQKDYSKKSDLKTKLNDLEYKVTQLGATEPAFNNRYWNHKEAGIYVDVVSGEALFASTDKFQSGSGWPSFTKPLVTDNLIEETDNSLWMQRTEVKSKKSGSHLGHVFADGPEPTGLRYCINSAALKFIPAAKLEENGYGKFKYLFKKEDD</sequence>
<dbReference type="PANTHER" id="PTHR10173:SF59">
    <property type="entry name" value="PEPTIDE METHIONINE SULFOXIDE REDUCTASE MSRA_MSRB"/>
    <property type="match status" value="1"/>
</dbReference>
<dbReference type="GO" id="GO:0008113">
    <property type="term" value="F:peptide-methionine (S)-S-oxide reductase activity"/>
    <property type="evidence" value="ECO:0007669"/>
    <property type="project" value="UniProtKB-UniRule"/>
</dbReference>
<dbReference type="GO" id="GO:0033743">
    <property type="term" value="F:peptide-methionine (R)-S-oxide reductase activity"/>
    <property type="evidence" value="ECO:0007669"/>
    <property type="project" value="UniProtKB-EC"/>
</dbReference>
<organism evidence="11 12">
    <name type="scientific">Halanaerobium salsuginis</name>
    <dbReference type="NCBI Taxonomy" id="29563"/>
    <lineage>
        <taxon>Bacteria</taxon>
        <taxon>Bacillati</taxon>
        <taxon>Bacillota</taxon>
        <taxon>Clostridia</taxon>
        <taxon>Halanaerobiales</taxon>
        <taxon>Halanaerobiaceae</taxon>
        <taxon>Halanaerobium</taxon>
    </lineage>
</organism>
<evidence type="ECO:0000256" key="5">
    <source>
        <dbReference type="ARBA" id="ARBA00024679"/>
    </source>
</evidence>
<proteinExistence type="inferred from homology"/>
<accession>A0A1I4IBS3</accession>
<evidence type="ECO:0000256" key="2">
    <source>
        <dbReference type="ARBA" id="ARBA00011017"/>
    </source>
</evidence>
<keyword evidence="4" id="KW-0511">Multifunctional enzyme</keyword>
<dbReference type="NCBIfam" id="TIGR00357">
    <property type="entry name" value="peptide-methionine (R)-S-oxide reductase MsrB"/>
    <property type="match status" value="1"/>
</dbReference>
<dbReference type="InterPro" id="IPR002569">
    <property type="entry name" value="Met_Sox_Rdtase_MsrA_dom"/>
</dbReference>
<dbReference type="RefSeq" id="WP_089861330.1">
    <property type="nucleotide sequence ID" value="NZ_FOTI01000016.1"/>
</dbReference>
<dbReference type="STRING" id="29563.SAMN02983006_01367"/>
<dbReference type="Pfam" id="PF01625">
    <property type="entry name" value="PMSR"/>
    <property type="match status" value="1"/>
</dbReference>
<dbReference type="InterPro" id="IPR028427">
    <property type="entry name" value="Met_Sox_Rdtase_MsrB"/>
</dbReference>
<keyword evidence="3 9" id="KW-0560">Oxidoreductase</keyword>
<dbReference type="PROSITE" id="PS51790">
    <property type="entry name" value="MSRB"/>
    <property type="match status" value="1"/>
</dbReference>
<name>A0A1I4IBS3_9FIRM</name>
<dbReference type="GO" id="GO:0033744">
    <property type="term" value="F:L-methionine:thioredoxin-disulfide S-oxidoreductase activity"/>
    <property type="evidence" value="ECO:0007669"/>
    <property type="project" value="RHEA"/>
</dbReference>
<dbReference type="GO" id="GO:0005737">
    <property type="term" value="C:cytoplasm"/>
    <property type="evidence" value="ECO:0007669"/>
    <property type="project" value="TreeGrafter"/>
</dbReference>
<evidence type="ECO:0000313" key="11">
    <source>
        <dbReference type="EMBL" id="SFL51754.1"/>
    </source>
</evidence>
<evidence type="ECO:0000256" key="8">
    <source>
        <dbReference type="ARBA" id="ARBA00048782"/>
    </source>
</evidence>
<feature type="active site" evidence="9">
    <location>
        <position position="47"/>
    </location>
</feature>
<dbReference type="InterPro" id="IPR011057">
    <property type="entry name" value="Mss4-like_sf"/>
</dbReference>
<feature type="domain" description="MsrB" evidence="10">
    <location>
        <begin position="264"/>
        <end position="386"/>
    </location>
</feature>
<dbReference type="Gene3D" id="3.30.1060.10">
    <property type="entry name" value="Peptide methionine sulphoxide reductase MsrA"/>
    <property type="match status" value="1"/>
</dbReference>
<dbReference type="SUPFAM" id="SSF51316">
    <property type="entry name" value="Mss4-like"/>
    <property type="match status" value="1"/>
</dbReference>
<dbReference type="SUPFAM" id="SSF55068">
    <property type="entry name" value="Peptide methionine sulfoxide reductase"/>
    <property type="match status" value="1"/>
</dbReference>
<comment type="catalytic activity">
    <reaction evidence="6 9">
        <text>L-methionyl-[protein] + [thioredoxin]-disulfide + H2O = L-methionyl-(S)-S-oxide-[protein] + [thioredoxin]-dithiol</text>
        <dbReference type="Rhea" id="RHEA:14217"/>
        <dbReference type="Rhea" id="RHEA-COMP:10698"/>
        <dbReference type="Rhea" id="RHEA-COMP:10700"/>
        <dbReference type="Rhea" id="RHEA-COMP:12313"/>
        <dbReference type="Rhea" id="RHEA-COMP:12315"/>
        <dbReference type="ChEBI" id="CHEBI:15377"/>
        <dbReference type="ChEBI" id="CHEBI:16044"/>
        <dbReference type="ChEBI" id="CHEBI:29950"/>
        <dbReference type="ChEBI" id="CHEBI:44120"/>
        <dbReference type="ChEBI" id="CHEBI:50058"/>
        <dbReference type="EC" id="1.8.4.11"/>
    </reaction>
</comment>
<comment type="catalytic activity">
    <reaction evidence="8 9">
        <text>[thioredoxin]-disulfide + L-methionine + H2O = L-methionine (S)-S-oxide + [thioredoxin]-dithiol</text>
        <dbReference type="Rhea" id="RHEA:19993"/>
        <dbReference type="Rhea" id="RHEA-COMP:10698"/>
        <dbReference type="Rhea" id="RHEA-COMP:10700"/>
        <dbReference type="ChEBI" id="CHEBI:15377"/>
        <dbReference type="ChEBI" id="CHEBI:29950"/>
        <dbReference type="ChEBI" id="CHEBI:50058"/>
        <dbReference type="ChEBI" id="CHEBI:57844"/>
        <dbReference type="ChEBI" id="CHEBI:58772"/>
        <dbReference type="EC" id="1.8.4.11"/>
    </reaction>
</comment>
<comment type="similarity">
    <text evidence="1">In the C-terminal section; belongs to the MsrB Met sulfoxide reductase family.</text>
</comment>
<evidence type="ECO:0000256" key="6">
    <source>
        <dbReference type="ARBA" id="ARBA00047806"/>
    </source>
</evidence>
<comment type="catalytic activity">
    <reaction evidence="7">
        <text>L-methionyl-[protein] + [thioredoxin]-disulfide + H2O = L-methionyl-(R)-S-oxide-[protein] + [thioredoxin]-dithiol</text>
        <dbReference type="Rhea" id="RHEA:24164"/>
        <dbReference type="Rhea" id="RHEA-COMP:10698"/>
        <dbReference type="Rhea" id="RHEA-COMP:10700"/>
        <dbReference type="Rhea" id="RHEA-COMP:12313"/>
        <dbReference type="Rhea" id="RHEA-COMP:12314"/>
        <dbReference type="ChEBI" id="CHEBI:15377"/>
        <dbReference type="ChEBI" id="CHEBI:16044"/>
        <dbReference type="ChEBI" id="CHEBI:29950"/>
        <dbReference type="ChEBI" id="CHEBI:45764"/>
        <dbReference type="ChEBI" id="CHEBI:50058"/>
        <dbReference type="EC" id="1.8.4.12"/>
    </reaction>
</comment>
<evidence type="ECO:0000256" key="9">
    <source>
        <dbReference type="HAMAP-Rule" id="MF_01401"/>
    </source>
</evidence>
<gene>
    <name evidence="9" type="primary">msrA</name>
    <name evidence="11" type="ORF">SAMN02983006_01367</name>
</gene>
<keyword evidence="12" id="KW-1185">Reference proteome</keyword>
<dbReference type="NCBIfam" id="TIGR00401">
    <property type="entry name" value="msrA"/>
    <property type="match status" value="1"/>
</dbReference>
<dbReference type="HAMAP" id="MF_01401">
    <property type="entry name" value="MsrA"/>
    <property type="match status" value="1"/>
</dbReference>
<dbReference type="InterPro" id="IPR036509">
    <property type="entry name" value="Met_Sox_Rdtase_MsrA_sf"/>
</dbReference>
<evidence type="ECO:0000313" key="12">
    <source>
        <dbReference type="Proteomes" id="UP000199006"/>
    </source>
</evidence>
<dbReference type="EC" id="1.8.4.11" evidence="9"/>
<dbReference type="EMBL" id="FOTI01000016">
    <property type="protein sequence ID" value="SFL51754.1"/>
    <property type="molecule type" value="Genomic_DNA"/>
</dbReference>
<dbReference type="InterPro" id="IPR002579">
    <property type="entry name" value="Met_Sox_Rdtase_MsrB_dom"/>
</dbReference>
<comment type="similarity">
    <text evidence="2">In the N-terminal section; belongs to the MsrA Met sulfoxide reductase family.</text>
</comment>
<dbReference type="Pfam" id="PF01641">
    <property type="entry name" value="SelR"/>
    <property type="match status" value="1"/>
</dbReference>
<protein>
    <recommendedName>
        <fullName evidence="9">Peptide methionine sulfoxide reductase MsrA</fullName>
        <shortName evidence="9">Protein-methionine-S-oxide reductase</shortName>
        <ecNumber evidence="9">1.8.4.11</ecNumber>
    </recommendedName>
    <alternativeName>
        <fullName evidence="9">Peptide-methionine (S)-S-oxide reductase</fullName>
        <shortName evidence="9">Peptide Met(O) reductase</shortName>
    </alternativeName>
</protein>
<dbReference type="OrthoDB" id="4174719at2"/>
<dbReference type="Proteomes" id="UP000199006">
    <property type="component" value="Unassembled WGS sequence"/>
</dbReference>
<dbReference type="GO" id="GO:0006979">
    <property type="term" value="P:response to oxidative stress"/>
    <property type="evidence" value="ECO:0007669"/>
    <property type="project" value="InterPro"/>
</dbReference>
<dbReference type="GO" id="GO:0030091">
    <property type="term" value="P:protein repair"/>
    <property type="evidence" value="ECO:0007669"/>
    <property type="project" value="InterPro"/>
</dbReference>
<evidence type="ECO:0000256" key="3">
    <source>
        <dbReference type="ARBA" id="ARBA00023002"/>
    </source>
</evidence>
<dbReference type="Gene3D" id="2.170.150.20">
    <property type="entry name" value="Peptide methionine sulfoxide reductase"/>
    <property type="match status" value="1"/>
</dbReference>